<dbReference type="EMBL" id="QRDZ01000004">
    <property type="protein sequence ID" value="RED85422.1"/>
    <property type="molecule type" value="Genomic_DNA"/>
</dbReference>
<dbReference type="AlphaFoldDB" id="A0A3D9KGY6"/>
<feature type="signal peptide" evidence="1">
    <location>
        <begin position="1"/>
        <end position="25"/>
    </location>
</feature>
<dbReference type="Pfam" id="PF14240">
    <property type="entry name" value="YHYH"/>
    <property type="match status" value="1"/>
</dbReference>
<dbReference type="SUPFAM" id="SSF55383">
    <property type="entry name" value="Copper amine oxidase, domain N"/>
    <property type="match status" value="1"/>
</dbReference>
<dbReference type="PANTHER" id="PTHR30289:SF8">
    <property type="entry name" value="YHYH DOMAIN-CONTAINING PROTEIN"/>
    <property type="match status" value="1"/>
</dbReference>
<comment type="caution">
    <text evidence="4">The sequence shown here is derived from an EMBL/GenBank/DDBJ whole genome shotgun (WGS) entry which is preliminary data.</text>
</comment>
<feature type="domain" description="YHYH" evidence="3">
    <location>
        <begin position="222"/>
        <end position="316"/>
    </location>
</feature>
<evidence type="ECO:0000313" key="4">
    <source>
        <dbReference type="EMBL" id="RED85422.1"/>
    </source>
</evidence>
<sequence length="374" mass="40852">MKRKNVFWLAVGVLLLFGSFPMASAKNNLKTVSATVASNLSMLLNGEVWQPKDQKGERVYPVIINGSSYLPVRVLAEALDVDIQWDSAAQTIKIGEGTSSVQGTSSIDLTQLPLGDGKYTLMGPQKGYIYLASPPRGGDGAYKQGEWINTSEGTFDMTQKAVVDGAVKWESELTIELKGKDRILTGNRLPDHATGRFPIDPSDDAYRYDRNPNSIKEKLFQVVLPAKPLEASKASPVTPGAIGVMLTGSLIFNGLDAAGRDAVAHETQDGCYGHPEKDGSYHYHNLSACVDDPLTGKHSKLVGYALDGFGIYGKYGENGKLVTNEDLDAFHGHSHLIEWDGERVEMYHYHTTVEFPYTIGAFKGTPVRQGLTYF</sequence>
<evidence type="ECO:0000313" key="5">
    <source>
        <dbReference type="Proteomes" id="UP000256977"/>
    </source>
</evidence>
<gene>
    <name evidence="4" type="ORF">DFP98_104127</name>
</gene>
<protein>
    <submittedName>
        <fullName evidence="4">Copper amine oxidase-like protein</fullName>
    </submittedName>
</protein>
<dbReference type="Proteomes" id="UP000256977">
    <property type="component" value="Unassembled WGS sequence"/>
</dbReference>
<keyword evidence="1" id="KW-0732">Signal</keyword>
<evidence type="ECO:0000259" key="3">
    <source>
        <dbReference type="Pfam" id="PF14240"/>
    </source>
</evidence>
<dbReference type="PANTHER" id="PTHR30289">
    <property type="entry name" value="UNCHARACTERIZED PROTEIN YBCL-RELATED"/>
    <property type="match status" value="1"/>
</dbReference>
<organism evidence="4 5">
    <name type="scientific">Cohnella phaseoli</name>
    <dbReference type="NCBI Taxonomy" id="456490"/>
    <lineage>
        <taxon>Bacteria</taxon>
        <taxon>Bacillati</taxon>
        <taxon>Bacillota</taxon>
        <taxon>Bacilli</taxon>
        <taxon>Bacillales</taxon>
        <taxon>Paenibacillaceae</taxon>
        <taxon>Cohnella</taxon>
    </lineage>
</organism>
<reference evidence="4 5" key="1">
    <citation type="submission" date="2018-07" db="EMBL/GenBank/DDBJ databases">
        <title>Genomic Encyclopedia of Type Strains, Phase III (KMG-III): the genomes of soil and plant-associated and newly described type strains.</title>
        <authorList>
            <person name="Whitman W."/>
        </authorList>
    </citation>
    <scope>NUCLEOTIDE SEQUENCE [LARGE SCALE GENOMIC DNA]</scope>
    <source>
        <strain evidence="4 5">CECT 7287</strain>
    </source>
</reference>
<dbReference type="InterPro" id="IPR025924">
    <property type="entry name" value="YHYH_dom"/>
</dbReference>
<keyword evidence="5" id="KW-1185">Reference proteome</keyword>
<dbReference type="InterPro" id="IPR036582">
    <property type="entry name" value="Mao_N_sf"/>
</dbReference>
<feature type="domain" description="Copper amine oxidase-like N-terminal" evidence="2">
    <location>
        <begin position="59"/>
        <end position="101"/>
    </location>
</feature>
<proteinExistence type="predicted"/>
<dbReference type="InterPro" id="IPR012854">
    <property type="entry name" value="Cu_amine_oxidase-like_N"/>
</dbReference>
<accession>A0A3D9KGY6</accession>
<feature type="chain" id="PRO_5017617607" evidence="1">
    <location>
        <begin position="26"/>
        <end position="374"/>
    </location>
</feature>
<name>A0A3D9KGY6_9BACL</name>
<dbReference type="RefSeq" id="WP_116059846.1">
    <property type="nucleotide sequence ID" value="NZ_QRDZ01000004.1"/>
</dbReference>
<evidence type="ECO:0000259" key="2">
    <source>
        <dbReference type="Pfam" id="PF07833"/>
    </source>
</evidence>
<evidence type="ECO:0000256" key="1">
    <source>
        <dbReference type="SAM" id="SignalP"/>
    </source>
</evidence>
<dbReference type="OrthoDB" id="9803927at2"/>
<dbReference type="Pfam" id="PF07833">
    <property type="entry name" value="Cu_amine_oxidN1"/>
    <property type="match status" value="1"/>
</dbReference>